<evidence type="ECO:0000313" key="2">
    <source>
        <dbReference type="EMBL" id="RQP24465.1"/>
    </source>
</evidence>
<dbReference type="Gene3D" id="1.10.10.10">
    <property type="entry name" value="Winged helix-like DNA-binding domain superfamily/Winged helix DNA-binding domain"/>
    <property type="match status" value="1"/>
</dbReference>
<dbReference type="SUPFAM" id="SSF46894">
    <property type="entry name" value="C-terminal effector domain of the bipartite response regulators"/>
    <property type="match status" value="1"/>
</dbReference>
<dbReference type="EMBL" id="QUSW01000003">
    <property type="protein sequence ID" value="RQP24465.1"/>
    <property type="molecule type" value="Genomic_DNA"/>
</dbReference>
<reference evidence="2 3" key="2">
    <citation type="submission" date="2018-12" db="EMBL/GenBank/DDBJ databases">
        <title>Rhizobacter gummiphilus sp. nov., a rubber-degrading bacterium isolated from the soil of a botanical garden in Japan.</title>
        <authorList>
            <person name="Shunsuke S.S."/>
        </authorList>
    </citation>
    <scope>NUCLEOTIDE SEQUENCE [LARGE SCALE GENOMIC DNA]</scope>
    <source>
        <strain evidence="2 3">S-16</strain>
    </source>
</reference>
<evidence type="ECO:0000313" key="3">
    <source>
        <dbReference type="Proteomes" id="UP000267464"/>
    </source>
</evidence>
<reference evidence="2 3" key="1">
    <citation type="submission" date="2018-08" db="EMBL/GenBank/DDBJ databases">
        <authorList>
            <person name="Khan S.A."/>
            <person name="Jeon C.O."/>
            <person name="Chun B.H."/>
            <person name="Jeong S.E."/>
        </authorList>
    </citation>
    <scope>NUCLEOTIDE SEQUENCE [LARGE SCALE GENOMIC DNA]</scope>
    <source>
        <strain evidence="2 3">S-16</strain>
    </source>
</reference>
<dbReference type="InterPro" id="IPR000792">
    <property type="entry name" value="Tscrpt_reg_LuxR_C"/>
</dbReference>
<dbReference type="InterPro" id="IPR016032">
    <property type="entry name" value="Sig_transdc_resp-reg_C-effctor"/>
</dbReference>
<sequence>MHGAADGEALALLVLGRRSAADSLTVDFYARSNGLTCAEALVLQRMCVGLKPKEVAKEQGVAISTVRSHICSIRTKTQTGSIRELLNRIAVLPPITPVIKAMSVEHHREPATAQ</sequence>
<proteinExistence type="predicted"/>
<protein>
    <recommendedName>
        <fullName evidence="1">HTH luxR-type domain-containing protein</fullName>
    </recommendedName>
</protein>
<dbReference type="Pfam" id="PF00196">
    <property type="entry name" value="GerE"/>
    <property type="match status" value="1"/>
</dbReference>
<dbReference type="AlphaFoldDB" id="A0A3N7K0C0"/>
<dbReference type="Proteomes" id="UP000267464">
    <property type="component" value="Unassembled WGS sequence"/>
</dbReference>
<keyword evidence="3" id="KW-1185">Reference proteome</keyword>
<evidence type="ECO:0000259" key="1">
    <source>
        <dbReference type="SMART" id="SM00421"/>
    </source>
</evidence>
<dbReference type="GO" id="GO:0006355">
    <property type="term" value="P:regulation of DNA-templated transcription"/>
    <property type="evidence" value="ECO:0007669"/>
    <property type="project" value="InterPro"/>
</dbReference>
<name>A0A3N7K0C0_9BURK</name>
<gene>
    <name evidence="2" type="ORF">DZC73_14360</name>
</gene>
<dbReference type="GO" id="GO:0003677">
    <property type="term" value="F:DNA binding"/>
    <property type="evidence" value="ECO:0007669"/>
    <property type="project" value="InterPro"/>
</dbReference>
<accession>A0A3N7K0C0</accession>
<feature type="domain" description="HTH luxR-type" evidence="1">
    <location>
        <begin position="32"/>
        <end position="89"/>
    </location>
</feature>
<comment type="caution">
    <text evidence="2">The sequence shown here is derived from an EMBL/GenBank/DDBJ whole genome shotgun (WGS) entry which is preliminary data.</text>
</comment>
<dbReference type="InterPro" id="IPR036388">
    <property type="entry name" value="WH-like_DNA-bd_sf"/>
</dbReference>
<organism evidence="2 3">
    <name type="scientific">Piscinibacter terrae</name>
    <dbReference type="NCBI Taxonomy" id="2496871"/>
    <lineage>
        <taxon>Bacteria</taxon>
        <taxon>Pseudomonadati</taxon>
        <taxon>Pseudomonadota</taxon>
        <taxon>Betaproteobacteria</taxon>
        <taxon>Burkholderiales</taxon>
        <taxon>Sphaerotilaceae</taxon>
        <taxon>Piscinibacter</taxon>
    </lineage>
</organism>
<dbReference type="SMART" id="SM00421">
    <property type="entry name" value="HTH_LUXR"/>
    <property type="match status" value="1"/>
</dbReference>